<dbReference type="PANTHER" id="PTHR22691">
    <property type="entry name" value="YEAST SPT2-RELATED"/>
    <property type="match status" value="1"/>
</dbReference>
<organism evidence="4 5">
    <name type="scientific">Cutaneotrichosporon spelunceum</name>
    <dbReference type="NCBI Taxonomy" id="1672016"/>
    <lineage>
        <taxon>Eukaryota</taxon>
        <taxon>Fungi</taxon>
        <taxon>Dikarya</taxon>
        <taxon>Basidiomycota</taxon>
        <taxon>Agaricomycotina</taxon>
        <taxon>Tremellomycetes</taxon>
        <taxon>Trichosporonales</taxon>
        <taxon>Trichosporonaceae</taxon>
        <taxon>Cutaneotrichosporon</taxon>
    </lineage>
</organism>
<dbReference type="Pfam" id="PF08243">
    <property type="entry name" value="SPT2"/>
    <property type="match status" value="1"/>
</dbReference>
<feature type="compositionally biased region" description="Low complexity" evidence="3">
    <location>
        <begin position="252"/>
        <end position="271"/>
    </location>
</feature>
<dbReference type="PANTHER" id="PTHR22691:SF8">
    <property type="entry name" value="PROTEIN SPT2 HOMOLOG"/>
    <property type="match status" value="1"/>
</dbReference>
<feature type="compositionally biased region" description="Basic and acidic residues" evidence="3">
    <location>
        <begin position="372"/>
        <end position="406"/>
    </location>
</feature>
<accession>A0AAD3TQB9</accession>
<evidence type="ECO:0008006" key="6">
    <source>
        <dbReference type="Google" id="ProtNLM"/>
    </source>
</evidence>
<dbReference type="GO" id="GO:0042393">
    <property type="term" value="F:histone binding"/>
    <property type="evidence" value="ECO:0007669"/>
    <property type="project" value="TreeGrafter"/>
</dbReference>
<comment type="similarity">
    <text evidence="1">Belongs to the SPT2 family.</text>
</comment>
<feature type="compositionally biased region" description="Polar residues" evidence="3">
    <location>
        <begin position="113"/>
        <end position="125"/>
    </location>
</feature>
<dbReference type="GO" id="GO:0006360">
    <property type="term" value="P:transcription by RNA polymerase I"/>
    <property type="evidence" value="ECO:0007669"/>
    <property type="project" value="TreeGrafter"/>
</dbReference>
<reference evidence="4" key="1">
    <citation type="journal article" date="2023" name="BMC Genomics">
        <title>Chromosome-level genome assemblies of Cutaneotrichosporon spp. (Trichosporonales, Basidiomycota) reveal imbalanced evolution between nucleotide sequences and chromosome synteny.</title>
        <authorList>
            <person name="Kobayashi Y."/>
            <person name="Kayamori A."/>
            <person name="Aoki K."/>
            <person name="Shiwa Y."/>
            <person name="Matsutani M."/>
            <person name="Fujita N."/>
            <person name="Sugita T."/>
            <person name="Iwasaki W."/>
            <person name="Tanaka N."/>
            <person name="Takashima M."/>
        </authorList>
    </citation>
    <scope>NUCLEOTIDE SEQUENCE</scope>
    <source>
        <strain evidence="4">HIS016</strain>
    </source>
</reference>
<evidence type="ECO:0000256" key="3">
    <source>
        <dbReference type="SAM" id="MobiDB-lite"/>
    </source>
</evidence>
<feature type="region of interest" description="Disordered" evidence="3">
    <location>
        <begin position="1"/>
        <end position="406"/>
    </location>
</feature>
<evidence type="ECO:0000256" key="1">
    <source>
        <dbReference type="ARBA" id="ARBA00006461"/>
    </source>
</evidence>
<dbReference type="GO" id="GO:0003677">
    <property type="term" value="F:DNA binding"/>
    <property type="evidence" value="ECO:0007669"/>
    <property type="project" value="TreeGrafter"/>
</dbReference>
<dbReference type="GO" id="GO:0006334">
    <property type="term" value="P:nucleosome assembly"/>
    <property type="evidence" value="ECO:0007669"/>
    <property type="project" value="TreeGrafter"/>
</dbReference>
<reference evidence="4" key="2">
    <citation type="submission" date="2023-06" db="EMBL/GenBank/DDBJ databases">
        <authorList>
            <person name="Kobayashi Y."/>
            <person name="Kayamori A."/>
            <person name="Aoki K."/>
            <person name="Shiwa Y."/>
            <person name="Fujita N."/>
            <person name="Sugita T."/>
            <person name="Iwasaki W."/>
            <person name="Tanaka N."/>
            <person name="Takashima M."/>
        </authorList>
    </citation>
    <scope>NUCLEOTIDE SEQUENCE</scope>
    <source>
        <strain evidence="4">HIS016</strain>
    </source>
</reference>
<evidence type="ECO:0000313" key="4">
    <source>
        <dbReference type="EMBL" id="GMK54445.1"/>
    </source>
</evidence>
<proteinExistence type="inferred from homology"/>
<feature type="compositionally biased region" description="Basic and acidic residues" evidence="3">
    <location>
        <begin position="15"/>
        <end position="66"/>
    </location>
</feature>
<feature type="compositionally biased region" description="Basic and acidic residues" evidence="3">
    <location>
        <begin position="228"/>
        <end position="249"/>
    </location>
</feature>
<dbReference type="GO" id="GO:0005730">
    <property type="term" value="C:nucleolus"/>
    <property type="evidence" value="ECO:0007669"/>
    <property type="project" value="TreeGrafter"/>
</dbReference>
<keyword evidence="2" id="KW-0175">Coiled coil</keyword>
<feature type="compositionally biased region" description="Low complexity" evidence="3">
    <location>
        <begin position="87"/>
        <end position="100"/>
    </location>
</feature>
<dbReference type="SMART" id="SM00784">
    <property type="entry name" value="SPT2"/>
    <property type="match status" value="1"/>
</dbReference>
<sequence length="406" mass="44121">MSEYQRLKARAQALQREKEEHLKRELEAKQRREKEAEKAEAERRKMIEQATKDARLKALKEAKDALSRPNPSVARIEFDPFADDAVPGPSSKAPSRRPSATGTKGSNGMAKKPSSSGAGCKQSNGVKKEGGAPKKASDAPMLNRKEKAALKLARQSKADSMFSVQSLVDKAEGTSSRSVSPRRPPPPRPGLLALKKSTAPAIGAKAGGTGKGVAGMKKAIDVSGLRKLCPDRDTRDRRTVDEIQRDIRLRKGAMSTGTASAASSKPPSAGAQRDNKDRVRDRGRDRRSPPRAAGKVRRRPMSSSDSDSDASTPPRKRHALAGPNFDGDAPASRAAVSQLIQGMFGRGRPQQHHDDYSDGSDMEAGLSDIDSEEKRASKIARREDAEEERLEAQRREAKERAKQGRK</sequence>
<keyword evidence="5" id="KW-1185">Reference proteome</keyword>
<dbReference type="EMBL" id="BTCM01000001">
    <property type="protein sequence ID" value="GMK54445.1"/>
    <property type="molecule type" value="Genomic_DNA"/>
</dbReference>
<dbReference type="AlphaFoldDB" id="A0AAD3TQB9"/>
<name>A0AAD3TQB9_9TREE</name>
<evidence type="ECO:0000313" key="5">
    <source>
        <dbReference type="Proteomes" id="UP001222932"/>
    </source>
</evidence>
<protein>
    <recommendedName>
        <fullName evidence="6">SPT2-domain-containing protein</fullName>
    </recommendedName>
</protein>
<dbReference type="InterPro" id="IPR013256">
    <property type="entry name" value="Chromatin_SPT2"/>
</dbReference>
<gene>
    <name evidence="4" type="ORF">CspeluHIS016_0110310</name>
</gene>
<feature type="compositionally biased region" description="Low complexity" evidence="3">
    <location>
        <begin position="302"/>
        <end position="311"/>
    </location>
</feature>
<feature type="compositionally biased region" description="Basic and acidic residues" evidence="3">
    <location>
        <begin position="126"/>
        <end position="149"/>
    </location>
</feature>
<evidence type="ECO:0000256" key="2">
    <source>
        <dbReference type="ARBA" id="ARBA00023054"/>
    </source>
</evidence>
<comment type="caution">
    <text evidence="4">The sequence shown here is derived from an EMBL/GenBank/DDBJ whole genome shotgun (WGS) entry which is preliminary data.</text>
</comment>
<feature type="compositionally biased region" description="Basic and acidic residues" evidence="3">
    <location>
        <begin position="273"/>
        <end position="288"/>
    </location>
</feature>
<dbReference type="Proteomes" id="UP001222932">
    <property type="component" value="Unassembled WGS sequence"/>
</dbReference>